<dbReference type="GO" id="GO:0005634">
    <property type="term" value="C:nucleus"/>
    <property type="evidence" value="ECO:0007669"/>
    <property type="project" value="UniProtKB-SubCell"/>
</dbReference>
<reference evidence="10" key="2">
    <citation type="submission" date="2015-02" db="UniProtKB">
        <authorList>
            <consortium name="EnsemblMetazoa"/>
        </authorList>
    </citation>
    <scope>IDENTIFICATION</scope>
</reference>
<keyword evidence="4" id="KW-0540">Nuclease</keyword>
<dbReference type="InterPro" id="IPR027806">
    <property type="entry name" value="HARBI1_dom"/>
</dbReference>
<dbReference type="EnsemblMetazoa" id="SMAR001275-RA">
    <property type="protein sequence ID" value="SMAR001275-PA"/>
    <property type="gene ID" value="SMAR001275"/>
</dbReference>
<dbReference type="PhylomeDB" id="T1IK39"/>
<dbReference type="HOGENOM" id="CLU_018552_2_2_1"/>
<feature type="domain" description="DDE Tnp4" evidence="9">
    <location>
        <begin position="110"/>
        <end position="267"/>
    </location>
</feature>
<keyword evidence="11" id="KW-1185">Reference proteome</keyword>
<keyword evidence="6" id="KW-0378">Hydrolase</keyword>
<reference evidence="11" key="1">
    <citation type="submission" date="2011-05" db="EMBL/GenBank/DDBJ databases">
        <authorList>
            <person name="Richards S.R."/>
            <person name="Qu J."/>
            <person name="Jiang H."/>
            <person name="Jhangiani S.N."/>
            <person name="Agravi P."/>
            <person name="Goodspeed R."/>
            <person name="Gross S."/>
            <person name="Mandapat C."/>
            <person name="Jackson L."/>
            <person name="Mathew T."/>
            <person name="Pu L."/>
            <person name="Thornton R."/>
            <person name="Saada N."/>
            <person name="Wilczek-Boney K.B."/>
            <person name="Lee S."/>
            <person name="Kovar C."/>
            <person name="Wu Y."/>
            <person name="Scherer S.E."/>
            <person name="Worley K.C."/>
            <person name="Muzny D.M."/>
            <person name="Gibbs R."/>
        </authorList>
    </citation>
    <scope>NUCLEOTIDE SEQUENCE</scope>
    <source>
        <strain evidence="11">Brora</strain>
    </source>
</reference>
<keyword evidence="5" id="KW-0479">Metal-binding</keyword>
<evidence type="ECO:0000256" key="2">
    <source>
        <dbReference type="ARBA" id="ARBA00004123"/>
    </source>
</evidence>
<comment type="cofactor">
    <cofactor evidence="1">
        <name>a divalent metal cation</name>
        <dbReference type="ChEBI" id="CHEBI:60240"/>
    </cofactor>
</comment>
<dbReference type="AlphaFoldDB" id="T1IK39"/>
<evidence type="ECO:0000256" key="7">
    <source>
        <dbReference type="ARBA" id="ARBA00023242"/>
    </source>
</evidence>
<dbReference type="GO" id="GO:0004518">
    <property type="term" value="F:nuclease activity"/>
    <property type="evidence" value="ECO:0007669"/>
    <property type="project" value="UniProtKB-KW"/>
</dbReference>
<name>T1IK39_STRMM</name>
<dbReference type="Proteomes" id="UP000014500">
    <property type="component" value="Unassembled WGS sequence"/>
</dbReference>
<evidence type="ECO:0000256" key="5">
    <source>
        <dbReference type="ARBA" id="ARBA00022723"/>
    </source>
</evidence>
<dbReference type="InterPro" id="IPR045249">
    <property type="entry name" value="HARBI1-like"/>
</dbReference>
<evidence type="ECO:0000256" key="4">
    <source>
        <dbReference type="ARBA" id="ARBA00022722"/>
    </source>
</evidence>
<evidence type="ECO:0000256" key="6">
    <source>
        <dbReference type="ARBA" id="ARBA00022801"/>
    </source>
</evidence>
<dbReference type="OMA" id="LEWYGAY"/>
<feature type="compositionally biased region" description="Acidic residues" evidence="8">
    <location>
        <begin position="289"/>
        <end position="301"/>
    </location>
</feature>
<comment type="subcellular location">
    <subcellularLocation>
        <location evidence="2">Nucleus</location>
    </subcellularLocation>
</comment>
<keyword evidence="7" id="KW-0539">Nucleus</keyword>
<dbReference type="STRING" id="126957.T1IK39"/>
<dbReference type="Pfam" id="PF13359">
    <property type="entry name" value="DDE_Tnp_4"/>
    <property type="match status" value="1"/>
</dbReference>
<dbReference type="GO" id="GO:0016787">
    <property type="term" value="F:hydrolase activity"/>
    <property type="evidence" value="ECO:0007669"/>
    <property type="project" value="UniProtKB-KW"/>
</dbReference>
<evidence type="ECO:0000259" key="9">
    <source>
        <dbReference type="Pfam" id="PF13359"/>
    </source>
</evidence>
<proteinExistence type="inferred from homology"/>
<feature type="region of interest" description="Disordered" evidence="8">
    <location>
        <begin position="278"/>
        <end position="306"/>
    </location>
</feature>
<evidence type="ECO:0000313" key="10">
    <source>
        <dbReference type="EnsemblMetazoa" id="SMAR001275-PA"/>
    </source>
</evidence>
<evidence type="ECO:0000256" key="8">
    <source>
        <dbReference type="SAM" id="MobiDB-lite"/>
    </source>
</evidence>
<dbReference type="eggNOG" id="KOG4585">
    <property type="taxonomic scope" value="Eukaryota"/>
</dbReference>
<organism evidence="10 11">
    <name type="scientific">Strigamia maritima</name>
    <name type="common">European centipede</name>
    <name type="synonym">Geophilus maritimus</name>
    <dbReference type="NCBI Taxonomy" id="126957"/>
    <lineage>
        <taxon>Eukaryota</taxon>
        <taxon>Metazoa</taxon>
        <taxon>Ecdysozoa</taxon>
        <taxon>Arthropoda</taxon>
        <taxon>Myriapoda</taxon>
        <taxon>Chilopoda</taxon>
        <taxon>Pleurostigmophora</taxon>
        <taxon>Geophilomorpha</taxon>
        <taxon>Linotaeniidae</taxon>
        <taxon>Strigamia</taxon>
    </lineage>
</organism>
<dbReference type="GO" id="GO:0046872">
    <property type="term" value="F:metal ion binding"/>
    <property type="evidence" value="ECO:0007669"/>
    <property type="project" value="UniProtKB-KW"/>
</dbReference>
<evidence type="ECO:0000313" key="11">
    <source>
        <dbReference type="Proteomes" id="UP000014500"/>
    </source>
</evidence>
<dbReference type="PANTHER" id="PTHR22930">
    <property type="match status" value="1"/>
</dbReference>
<accession>T1IK39</accession>
<evidence type="ECO:0000256" key="1">
    <source>
        <dbReference type="ARBA" id="ARBA00001968"/>
    </source>
</evidence>
<comment type="similarity">
    <text evidence="3">Belongs to the HARBI1 family.</text>
</comment>
<dbReference type="EMBL" id="JH430400">
    <property type="status" value="NOT_ANNOTATED_CDS"/>
    <property type="molecule type" value="Genomic_DNA"/>
</dbReference>
<sequence length="319" mass="36319">MNRDQFSRILSLIQDHDIFQNFSNNSYPVSVQLLIALSRFGSFGNSASVMAIARNFGVGDGGTLNIFTKRVIIALLSLETKYIFWPNEAERKSISRHMHAQLLPQCIGFVDGTHIALASAPKDDAISYFNRKSFYSLNVQIIADPFKRIRSYHIGQPGKVHDAGVFADMDMATQPNIFFSDDQYIIGDAAYKLTTTLITPYRQRAGLTRNHEKFNHHLSKKRIAIEHVNGILKARFASLRGLRMVVNREGGHQFACEWVVACMILYNYLLSDDPWDENTDESNTSIQIQDDDDDEYPDNDDLNGKTKRDELMDYIIPQL</sequence>
<evidence type="ECO:0000256" key="3">
    <source>
        <dbReference type="ARBA" id="ARBA00006958"/>
    </source>
</evidence>
<protein>
    <recommendedName>
        <fullName evidence="9">DDE Tnp4 domain-containing protein</fullName>
    </recommendedName>
</protein>
<dbReference type="PANTHER" id="PTHR22930:SF85">
    <property type="entry name" value="GH03217P-RELATED"/>
    <property type="match status" value="1"/>
</dbReference>